<keyword evidence="1" id="KW-0472">Membrane</keyword>
<dbReference type="RefSeq" id="WP_188954576.1">
    <property type="nucleotide sequence ID" value="NZ_BMIB01000003.1"/>
</dbReference>
<gene>
    <name evidence="2" type="ORF">GCM10011379_34900</name>
</gene>
<dbReference type="Proteomes" id="UP000627292">
    <property type="component" value="Unassembled WGS sequence"/>
</dbReference>
<sequence length="61" mass="6339">MSQQIPTFGANAGITGGIICTVATSFNSGDLTKTIILATVGSVVSVIVGLLIKKLLSKWFR</sequence>
<reference evidence="2" key="2">
    <citation type="submission" date="2020-09" db="EMBL/GenBank/DDBJ databases">
        <authorList>
            <person name="Sun Q."/>
            <person name="Zhou Y."/>
        </authorList>
    </citation>
    <scope>NUCLEOTIDE SEQUENCE</scope>
    <source>
        <strain evidence="2">CGMCC 1.15290</strain>
    </source>
</reference>
<comment type="caution">
    <text evidence="2">The sequence shown here is derived from an EMBL/GenBank/DDBJ whole genome shotgun (WGS) entry which is preliminary data.</text>
</comment>
<organism evidence="2 3">
    <name type="scientific">Filimonas zeae</name>
    <dbReference type="NCBI Taxonomy" id="1737353"/>
    <lineage>
        <taxon>Bacteria</taxon>
        <taxon>Pseudomonadati</taxon>
        <taxon>Bacteroidota</taxon>
        <taxon>Chitinophagia</taxon>
        <taxon>Chitinophagales</taxon>
        <taxon>Chitinophagaceae</taxon>
        <taxon>Filimonas</taxon>
    </lineage>
</organism>
<feature type="transmembrane region" description="Helical" evidence="1">
    <location>
        <begin position="34"/>
        <end position="52"/>
    </location>
</feature>
<keyword evidence="3" id="KW-1185">Reference proteome</keyword>
<dbReference type="AlphaFoldDB" id="A0A917J084"/>
<name>A0A917J084_9BACT</name>
<evidence type="ECO:0000256" key="1">
    <source>
        <dbReference type="SAM" id="Phobius"/>
    </source>
</evidence>
<evidence type="ECO:0000313" key="3">
    <source>
        <dbReference type="Proteomes" id="UP000627292"/>
    </source>
</evidence>
<proteinExistence type="predicted"/>
<evidence type="ECO:0000313" key="2">
    <source>
        <dbReference type="EMBL" id="GGH73412.1"/>
    </source>
</evidence>
<dbReference type="EMBL" id="BMIB01000003">
    <property type="protein sequence ID" value="GGH73412.1"/>
    <property type="molecule type" value="Genomic_DNA"/>
</dbReference>
<accession>A0A917J084</accession>
<protein>
    <submittedName>
        <fullName evidence="2">Uncharacterized protein</fullName>
    </submittedName>
</protein>
<keyword evidence="1" id="KW-0812">Transmembrane</keyword>
<keyword evidence="1" id="KW-1133">Transmembrane helix</keyword>
<reference evidence="2" key="1">
    <citation type="journal article" date="2014" name="Int. J. Syst. Evol. Microbiol.">
        <title>Complete genome sequence of Corynebacterium casei LMG S-19264T (=DSM 44701T), isolated from a smear-ripened cheese.</title>
        <authorList>
            <consortium name="US DOE Joint Genome Institute (JGI-PGF)"/>
            <person name="Walter F."/>
            <person name="Albersmeier A."/>
            <person name="Kalinowski J."/>
            <person name="Ruckert C."/>
        </authorList>
    </citation>
    <scope>NUCLEOTIDE SEQUENCE</scope>
    <source>
        <strain evidence="2">CGMCC 1.15290</strain>
    </source>
</reference>